<evidence type="ECO:0000256" key="8">
    <source>
        <dbReference type="ARBA" id="ARBA00038436"/>
    </source>
</evidence>
<feature type="transmembrane region" description="Helical" evidence="9">
    <location>
        <begin position="20"/>
        <end position="40"/>
    </location>
</feature>
<feature type="transmembrane region" description="Helical" evidence="9">
    <location>
        <begin position="134"/>
        <end position="156"/>
    </location>
</feature>
<evidence type="ECO:0000256" key="1">
    <source>
        <dbReference type="ARBA" id="ARBA00004429"/>
    </source>
</evidence>
<comment type="subunit">
    <text evidence="9">The complex comprises the extracytoplasmic solute receptor protein and the two transmembrane proteins.</text>
</comment>
<feature type="transmembrane region" description="Helical" evidence="9">
    <location>
        <begin position="94"/>
        <end position="114"/>
    </location>
</feature>
<comment type="subcellular location">
    <subcellularLocation>
        <location evidence="1 9">Cell inner membrane</location>
        <topology evidence="1 9">Multi-pass membrane protein</topology>
    </subcellularLocation>
</comment>
<feature type="transmembrane region" description="Helical" evidence="9">
    <location>
        <begin position="55"/>
        <end position="73"/>
    </location>
</feature>
<keyword evidence="4 9" id="KW-0997">Cell inner membrane</keyword>
<comment type="similarity">
    <text evidence="8 9">Belongs to the TRAP transporter small permease family.</text>
</comment>
<keyword evidence="7 9" id="KW-0472">Membrane</keyword>
<organism evidence="11 12">
    <name type="scientific">Pollutimonas subterranea</name>
    <dbReference type="NCBI Taxonomy" id="2045210"/>
    <lineage>
        <taxon>Bacteria</taxon>
        <taxon>Pseudomonadati</taxon>
        <taxon>Pseudomonadota</taxon>
        <taxon>Betaproteobacteria</taxon>
        <taxon>Burkholderiales</taxon>
        <taxon>Alcaligenaceae</taxon>
        <taxon>Pollutimonas</taxon>
    </lineage>
</organism>
<proteinExistence type="inferred from homology"/>
<protein>
    <recommendedName>
        <fullName evidence="9">TRAP transporter small permease protein</fullName>
    </recommendedName>
</protein>
<dbReference type="EMBL" id="PDNW01000024">
    <property type="protein sequence ID" value="PLC48224.1"/>
    <property type="molecule type" value="Genomic_DNA"/>
</dbReference>
<keyword evidence="3" id="KW-1003">Cell membrane</keyword>
<gene>
    <name evidence="11" type="ORF">CR159_19315</name>
</gene>
<evidence type="ECO:0000256" key="3">
    <source>
        <dbReference type="ARBA" id="ARBA00022475"/>
    </source>
</evidence>
<evidence type="ECO:0000256" key="4">
    <source>
        <dbReference type="ARBA" id="ARBA00022519"/>
    </source>
</evidence>
<accession>A0A2N4TZN5</accession>
<sequence length="165" mass="18438">MFQSKFISKGHPMRYVNGLAEIMVTILFAAMVAIGALQVFNRFFFNISLSWSEEFQKYAFIWLVFIAIPLAYNRMAHLRVDSLVGLFPLALQRFLGLFSDVLWLLLGGALVMLTWRIMKVTQFQESPGLGVSMAWVYCGMLVGGAYLVLSVVARLASSRAAGEPS</sequence>
<comment type="caution">
    <text evidence="11">The sequence shown here is derived from an EMBL/GenBank/DDBJ whole genome shotgun (WGS) entry which is preliminary data.</text>
</comment>
<keyword evidence="5 9" id="KW-0812">Transmembrane</keyword>
<comment type="function">
    <text evidence="9">Part of the tripartite ATP-independent periplasmic (TRAP) transport system.</text>
</comment>
<evidence type="ECO:0000256" key="7">
    <source>
        <dbReference type="ARBA" id="ARBA00023136"/>
    </source>
</evidence>
<dbReference type="GO" id="GO:0015740">
    <property type="term" value="P:C4-dicarboxylate transport"/>
    <property type="evidence" value="ECO:0007669"/>
    <property type="project" value="TreeGrafter"/>
</dbReference>
<evidence type="ECO:0000313" key="11">
    <source>
        <dbReference type="EMBL" id="PLC48224.1"/>
    </source>
</evidence>
<dbReference type="PANTHER" id="PTHR35011:SF2">
    <property type="entry name" value="2,3-DIKETO-L-GULONATE TRAP TRANSPORTER SMALL PERMEASE PROTEIN YIAM"/>
    <property type="match status" value="1"/>
</dbReference>
<evidence type="ECO:0000256" key="2">
    <source>
        <dbReference type="ARBA" id="ARBA00022448"/>
    </source>
</evidence>
<keyword evidence="2 9" id="KW-0813">Transport</keyword>
<evidence type="ECO:0000256" key="9">
    <source>
        <dbReference type="RuleBase" id="RU369079"/>
    </source>
</evidence>
<keyword evidence="12" id="KW-1185">Reference proteome</keyword>
<evidence type="ECO:0000259" key="10">
    <source>
        <dbReference type="Pfam" id="PF04290"/>
    </source>
</evidence>
<reference evidence="11 12" key="1">
    <citation type="submission" date="2017-10" db="EMBL/GenBank/DDBJ databases">
        <title>Two draft genome sequences of Pusillimonas sp. strains isolated from a nitrate- and radionuclide-contaminated groundwater in Russia.</title>
        <authorList>
            <person name="Grouzdev D.S."/>
            <person name="Tourova T.P."/>
            <person name="Goeva M.A."/>
            <person name="Babich T.L."/>
            <person name="Sokolova D.S."/>
            <person name="Abdullin R."/>
            <person name="Poltaraus A.B."/>
            <person name="Toshchakov S.V."/>
            <person name="Nazina T.N."/>
        </authorList>
    </citation>
    <scope>NUCLEOTIDE SEQUENCE [LARGE SCALE GENOMIC DNA]</scope>
    <source>
        <strain evidence="11 12">JR1/69-3-13</strain>
    </source>
</reference>
<dbReference type="GO" id="GO:0005886">
    <property type="term" value="C:plasma membrane"/>
    <property type="evidence" value="ECO:0007669"/>
    <property type="project" value="UniProtKB-SubCell"/>
</dbReference>
<evidence type="ECO:0000256" key="6">
    <source>
        <dbReference type="ARBA" id="ARBA00022989"/>
    </source>
</evidence>
<keyword evidence="6 9" id="KW-1133">Transmembrane helix</keyword>
<dbReference type="GO" id="GO:0022857">
    <property type="term" value="F:transmembrane transporter activity"/>
    <property type="evidence" value="ECO:0007669"/>
    <property type="project" value="UniProtKB-UniRule"/>
</dbReference>
<dbReference type="Proteomes" id="UP000234190">
    <property type="component" value="Unassembled WGS sequence"/>
</dbReference>
<dbReference type="PANTHER" id="PTHR35011">
    <property type="entry name" value="2,3-DIKETO-L-GULONATE TRAP TRANSPORTER SMALL PERMEASE PROTEIN YIAM"/>
    <property type="match status" value="1"/>
</dbReference>
<dbReference type="AlphaFoldDB" id="A0A2N4TZN5"/>
<dbReference type="InterPro" id="IPR055348">
    <property type="entry name" value="DctQ"/>
</dbReference>
<name>A0A2N4TZN5_9BURK</name>
<feature type="domain" description="Tripartite ATP-independent periplasmic transporters DctQ component" evidence="10">
    <location>
        <begin position="31"/>
        <end position="157"/>
    </location>
</feature>
<evidence type="ECO:0000313" key="12">
    <source>
        <dbReference type="Proteomes" id="UP000234190"/>
    </source>
</evidence>
<dbReference type="InterPro" id="IPR007387">
    <property type="entry name" value="TRAP_DctQ"/>
</dbReference>
<dbReference type="Pfam" id="PF04290">
    <property type="entry name" value="DctQ"/>
    <property type="match status" value="1"/>
</dbReference>
<evidence type="ECO:0000256" key="5">
    <source>
        <dbReference type="ARBA" id="ARBA00022692"/>
    </source>
</evidence>